<organism evidence="1 2">
    <name type="scientific">Paenarthrobacter nicotinovorans</name>
    <name type="common">Arthrobacter nicotinovorans</name>
    <dbReference type="NCBI Taxonomy" id="29320"/>
    <lineage>
        <taxon>Bacteria</taxon>
        <taxon>Bacillati</taxon>
        <taxon>Actinomycetota</taxon>
        <taxon>Actinomycetes</taxon>
        <taxon>Micrococcales</taxon>
        <taxon>Micrococcaceae</taxon>
        <taxon>Paenarthrobacter</taxon>
    </lineage>
</organism>
<reference evidence="1 2" key="1">
    <citation type="submission" date="2023-07" db="EMBL/GenBank/DDBJ databases">
        <title>Sorghum-associated microbial communities from plants grown in Nebraska, USA.</title>
        <authorList>
            <person name="Schachtman D."/>
        </authorList>
    </citation>
    <scope>NUCLEOTIDE SEQUENCE [LARGE SCALE GENOMIC DNA]</scope>
    <source>
        <strain evidence="1 2">CC523</strain>
    </source>
</reference>
<protein>
    <submittedName>
        <fullName evidence="1">Uncharacterized protein</fullName>
    </submittedName>
</protein>
<name>A0ABT9TWE2_PAENI</name>
<dbReference type="Proteomes" id="UP001244563">
    <property type="component" value="Unassembled WGS sequence"/>
</dbReference>
<evidence type="ECO:0000313" key="2">
    <source>
        <dbReference type="Proteomes" id="UP001244563"/>
    </source>
</evidence>
<dbReference type="EMBL" id="JAUSSW010000021">
    <property type="protein sequence ID" value="MDQ0104697.1"/>
    <property type="molecule type" value="Genomic_DNA"/>
</dbReference>
<accession>A0ABT9TWE2</accession>
<sequence length="71" mass="7227">MITSLAALATRLGDSLGRWIEAAYVLDCAGPEPEGPHGSASDWTWLPALSGVTVAGAQAIQSHAGRPPTAT</sequence>
<evidence type="ECO:0000313" key="1">
    <source>
        <dbReference type="EMBL" id="MDQ0104697.1"/>
    </source>
</evidence>
<keyword evidence="2" id="KW-1185">Reference proteome</keyword>
<dbReference type="GeneID" id="84017040"/>
<gene>
    <name evidence="1" type="ORF">J2T10_004373</name>
</gene>
<proteinExistence type="predicted"/>
<dbReference type="RefSeq" id="WP_018780149.1">
    <property type="nucleotide sequence ID" value="NZ_BDDW01000025.1"/>
</dbReference>
<comment type="caution">
    <text evidence="1">The sequence shown here is derived from an EMBL/GenBank/DDBJ whole genome shotgun (WGS) entry which is preliminary data.</text>
</comment>